<dbReference type="PANTHER" id="PTHR30576:SF8">
    <property type="entry name" value="UNDECAPRENYL-PHOSPHATE GALACTOSE PHOSPHOTRANSFERASE"/>
    <property type="match status" value="1"/>
</dbReference>
<comment type="similarity">
    <text evidence="1">Belongs to the bacterial sugar transferase family.</text>
</comment>
<evidence type="ECO:0000259" key="3">
    <source>
        <dbReference type="Pfam" id="PF02397"/>
    </source>
</evidence>
<dbReference type="GO" id="GO:0016780">
    <property type="term" value="F:phosphotransferase activity, for other substituted phosphate groups"/>
    <property type="evidence" value="ECO:0007669"/>
    <property type="project" value="TreeGrafter"/>
</dbReference>
<evidence type="ECO:0000313" key="5">
    <source>
        <dbReference type="Proteomes" id="UP000244930"/>
    </source>
</evidence>
<organism evidence="4 5">
    <name type="scientific">Parazoarcus communis</name>
    <dbReference type="NCBI Taxonomy" id="41977"/>
    <lineage>
        <taxon>Bacteria</taxon>
        <taxon>Pseudomonadati</taxon>
        <taxon>Pseudomonadota</taxon>
        <taxon>Betaproteobacteria</taxon>
        <taxon>Rhodocyclales</taxon>
        <taxon>Zoogloeaceae</taxon>
        <taxon>Parazoarcus</taxon>
    </lineage>
</organism>
<gene>
    <name evidence="4" type="ORF">CEW83_19985</name>
</gene>
<evidence type="ECO:0000313" key="4">
    <source>
        <dbReference type="EMBL" id="AWI77228.1"/>
    </source>
</evidence>
<dbReference type="InterPro" id="IPR003362">
    <property type="entry name" value="Bact_transf"/>
</dbReference>
<feature type="region of interest" description="Disordered" evidence="2">
    <location>
        <begin position="180"/>
        <end position="203"/>
    </location>
</feature>
<protein>
    <submittedName>
        <fullName evidence="4">Sugar transferase</fullName>
    </submittedName>
</protein>
<dbReference type="AlphaFoldDB" id="A0A2U8GUT1"/>
<reference evidence="4 5" key="1">
    <citation type="submission" date="2017-06" db="EMBL/GenBank/DDBJ databases">
        <title>Azoarcus.</title>
        <authorList>
            <person name="Woo J.-H."/>
            <person name="Kim H.-S."/>
        </authorList>
    </citation>
    <scope>NUCLEOTIDE SEQUENCE [LARGE SCALE GENOMIC DNA]</scope>
    <source>
        <strain evidence="4 5">TSPY31</strain>
    </source>
</reference>
<dbReference type="Pfam" id="PF02397">
    <property type="entry name" value="Bac_transf"/>
    <property type="match status" value="1"/>
</dbReference>
<dbReference type="KEGG" id="acom:CEW83_19985"/>
<dbReference type="EMBL" id="CP022187">
    <property type="protein sequence ID" value="AWI77228.1"/>
    <property type="molecule type" value="Genomic_DNA"/>
</dbReference>
<feature type="domain" description="Bacterial sugar transferase" evidence="3">
    <location>
        <begin position="2"/>
        <end position="176"/>
    </location>
</feature>
<sequence length="203" mass="23241">MKRAFDLTMALLAIMLLWPVMLLLALIIWRCLGAPVLFRQLRPGLHGRPFTLYKFRSMSDKRDASGRLLPDEARLGAVGRTIRKLSLDELPQLFNVLRGDMSLVGPRPLLMEYMSLYSPEQGRRHEVRPGITGWAQVNGRNALSWDERFRLDVWYVDHRSFALDLRILLMTIGRVLGRHGVSEPGRETMTPFTGSQQKGRNGE</sequence>
<keyword evidence="4" id="KW-0808">Transferase</keyword>
<accession>A0A2U8GUT1</accession>
<name>A0A2U8GUT1_9RHOO</name>
<evidence type="ECO:0000256" key="2">
    <source>
        <dbReference type="SAM" id="MobiDB-lite"/>
    </source>
</evidence>
<dbReference type="RefSeq" id="WP_108950927.1">
    <property type="nucleotide sequence ID" value="NZ_CP022187.1"/>
</dbReference>
<proteinExistence type="inferred from homology"/>
<feature type="compositionally biased region" description="Polar residues" evidence="2">
    <location>
        <begin position="190"/>
        <end position="203"/>
    </location>
</feature>
<evidence type="ECO:0000256" key="1">
    <source>
        <dbReference type="ARBA" id="ARBA00006464"/>
    </source>
</evidence>
<dbReference type="Proteomes" id="UP000244930">
    <property type="component" value="Chromosome"/>
</dbReference>
<keyword evidence="5" id="KW-1185">Reference proteome</keyword>
<dbReference type="PANTHER" id="PTHR30576">
    <property type="entry name" value="COLANIC BIOSYNTHESIS UDP-GLUCOSE LIPID CARRIER TRANSFERASE"/>
    <property type="match status" value="1"/>
</dbReference>